<feature type="transmembrane region" description="Helical" evidence="2">
    <location>
        <begin position="199"/>
        <end position="218"/>
    </location>
</feature>
<organism evidence="3 4">
    <name type="scientific">Corynebacterium provencense</name>
    <dbReference type="NCBI Taxonomy" id="1737425"/>
    <lineage>
        <taxon>Bacteria</taxon>
        <taxon>Bacillati</taxon>
        <taxon>Actinomycetota</taxon>
        <taxon>Actinomycetes</taxon>
        <taxon>Mycobacteriales</taxon>
        <taxon>Corynebacteriaceae</taxon>
        <taxon>Corynebacterium</taxon>
    </lineage>
</organism>
<dbReference type="PANTHER" id="PTHR38434">
    <property type="entry name" value="BLL2549 PROTEIN"/>
    <property type="match status" value="1"/>
</dbReference>
<proteinExistence type="predicted"/>
<name>A0A2Z3YNX0_9CORY</name>
<evidence type="ECO:0008006" key="5">
    <source>
        <dbReference type="Google" id="ProtNLM"/>
    </source>
</evidence>
<evidence type="ECO:0000313" key="4">
    <source>
        <dbReference type="Proteomes" id="UP000247696"/>
    </source>
</evidence>
<dbReference type="Proteomes" id="UP000247696">
    <property type="component" value="Chromosome"/>
</dbReference>
<feature type="transmembrane region" description="Helical" evidence="2">
    <location>
        <begin position="126"/>
        <end position="143"/>
    </location>
</feature>
<keyword evidence="2" id="KW-0472">Membrane</keyword>
<feature type="transmembrane region" description="Helical" evidence="2">
    <location>
        <begin position="35"/>
        <end position="57"/>
    </location>
</feature>
<feature type="transmembrane region" description="Helical" evidence="2">
    <location>
        <begin position="224"/>
        <end position="245"/>
    </location>
</feature>
<evidence type="ECO:0000256" key="1">
    <source>
        <dbReference type="SAM" id="MobiDB-lite"/>
    </source>
</evidence>
<dbReference type="KEGG" id="cpre:Csp1_15370"/>
<feature type="transmembrane region" description="Helical" evidence="2">
    <location>
        <begin position="176"/>
        <end position="192"/>
    </location>
</feature>
<gene>
    <name evidence="3" type="ORF">Csp1_15370</name>
</gene>
<accession>A0A2Z3YNX0</accession>
<dbReference type="EMBL" id="CP024988">
    <property type="protein sequence ID" value="AWT26322.1"/>
    <property type="molecule type" value="Genomic_DNA"/>
</dbReference>
<keyword evidence="2" id="KW-0812">Transmembrane</keyword>
<feature type="transmembrane region" description="Helical" evidence="2">
    <location>
        <begin position="503"/>
        <end position="521"/>
    </location>
</feature>
<dbReference type="STRING" id="1737425.GCA_900049755_02489"/>
<feature type="transmembrane region" description="Helical" evidence="2">
    <location>
        <begin position="292"/>
        <end position="314"/>
    </location>
</feature>
<sequence length="647" mass="65899">MNSNDGTWGRPGGPGDRDRDREPGSPTEPPATRDAVTGAISWLGATFLVIGLVFLTVQAVDQQWIEADVAVVMATVLSLTLTGAALAVHVRAPQGPVAPAVLTAGVLGLYAVIMIMALGLQWFSTGTAASLTTAAAVLALGIARVWDRQWLAAVLLAAGVPSLTILTSVIALEGSHSVAGAGGLLLLGLAGWTSALRRAWIAVDAVAAVVFMTGISSAPLGISLTGATVVTTAAAITGVGVVALAGVTGKYGSASTAVVASLLTRWIPASAVPVAALLLYPDPDPVGRGTGVIPAAACWCALGVAVLTCAVPVARELTHRDALTAPARPVGPARRAPGVPVFYPGYPPSQAPADLSGRLPAPTPGRSRDNAQGHPPAYLPAPAVGTPAPPPAPAPATPGLPPYPGWPPPPLPQVPAAVADSMRTGFCTGTAATTLALTVLYVSTAQFWWPLLLIALLAAMMWFTPPLPSALYRVLGVWTLLVSVPLLIPAWDPAAGYVGEFTWLPALLYLPLAGLVLGRAIPLHLTQTSAAVVAGVLLVAGSSALPLIARTLTDTGTSFMVGHLTVSVLWMLTGVYLLTRVDATAGLGVTALATAKLVLFDLSTLDGLIQVAAFILCGLILLVCAAFRERGGRRAEQEHTPPASPAS</sequence>
<feature type="transmembrane region" description="Helical" evidence="2">
    <location>
        <begin position="424"/>
        <end position="441"/>
    </location>
</feature>
<feature type="transmembrane region" description="Helical" evidence="2">
    <location>
        <begin position="257"/>
        <end position="280"/>
    </location>
</feature>
<feature type="transmembrane region" description="Helical" evidence="2">
    <location>
        <begin position="528"/>
        <end position="548"/>
    </location>
</feature>
<feature type="transmembrane region" description="Helical" evidence="2">
    <location>
        <begin position="69"/>
        <end position="88"/>
    </location>
</feature>
<dbReference type="RefSeq" id="WP_110481477.1">
    <property type="nucleotide sequence ID" value="NZ_CP024988.1"/>
</dbReference>
<reference evidence="4" key="1">
    <citation type="submission" date="2017-11" db="EMBL/GenBank/DDBJ databases">
        <title>Otitis media/interna in a cat caused by the recently described species Corynebacterium provencense.</title>
        <authorList>
            <person name="Kittl S."/>
            <person name="Brodard I."/>
            <person name="Rychener L."/>
            <person name="Jores J."/>
            <person name="Roosje P."/>
            <person name="Gobeli Brawand S."/>
        </authorList>
    </citation>
    <scope>NUCLEOTIDE SEQUENCE [LARGE SCALE GENOMIC DNA]</scope>
    <source>
        <strain evidence="4">17KM38</strain>
    </source>
</reference>
<feature type="compositionally biased region" description="Pro residues" evidence="1">
    <location>
        <begin position="387"/>
        <end position="406"/>
    </location>
</feature>
<evidence type="ECO:0000256" key="2">
    <source>
        <dbReference type="SAM" id="Phobius"/>
    </source>
</evidence>
<protein>
    <recommendedName>
        <fullName evidence="5">DUF2339 domain-containing protein</fullName>
    </recommendedName>
</protein>
<evidence type="ECO:0000313" key="3">
    <source>
        <dbReference type="EMBL" id="AWT26322.1"/>
    </source>
</evidence>
<feature type="transmembrane region" description="Helical" evidence="2">
    <location>
        <begin position="447"/>
        <end position="463"/>
    </location>
</feature>
<keyword evidence="4" id="KW-1185">Reference proteome</keyword>
<feature type="transmembrane region" description="Helical" evidence="2">
    <location>
        <begin position="100"/>
        <end position="120"/>
    </location>
</feature>
<feature type="region of interest" description="Disordered" evidence="1">
    <location>
        <begin position="1"/>
        <end position="33"/>
    </location>
</feature>
<keyword evidence="2" id="KW-1133">Transmembrane helix</keyword>
<dbReference type="InterPro" id="IPR019286">
    <property type="entry name" value="DUF2339_TM"/>
</dbReference>
<feature type="transmembrane region" description="Helical" evidence="2">
    <location>
        <begin position="150"/>
        <end position="170"/>
    </location>
</feature>
<feature type="transmembrane region" description="Helical" evidence="2">
    <location>
        <begin position="585"/>
        <end position="602"/>
    </location>
</feature>
<feature type="region of interest" description="Disordered" evidence="1">
    <location>
        <begin position="353"/>
        <end position="406"/>
    </location>
</feature>
<dbReference type="AlphaFoldDB" id="A0A2Z3YNX0"/>
<dbReference type="PANTHER" id="PTHR38434:SF1">
    <property type="entry name" value="BLL2549 PROTEIN"/>
    <property type="match status" value="1"/>
</dbReference>
<feature type="transmembrane region" description="Helical" evidence="2">
    <location>
        <begin position="608"/>
        <end position="627"/>
    </location>
</feature>
<feature type="transmembrane region" description="Helical" evidence="2">
    <location>
        <begin position="560"/>
        <end position="578"/>
    </location>
</feature>
<dbReference type="OrthoDB" id="4390382at2"/>
<feature type="transmembrane region" description="Helical" evidence="2">
    <location>
        <begin position="470"/>
        <end position="491"/>
    </location>
</feature>